<name>A0A392QZY9_9FABA</name>
<feature type="compositionally biased region" description="Low complexity" evidence="1">
    <location>
        <begin position="28"/>
        <end position="42"/>
    </location>
</feature>
<comment type="caution">
    <text evidence="2">The sequence shown here is derived from an EMBL/GenBank/DDBJ whole genome shotgun (WGS) entry which is preliminary data.</text>
</comment>
<evidence type="ECO:0000313" key="3">
    <source>
        <dbReference type="Proteomes" id="UP000265520"/>
    </source>
</evidence>
<protein>
    <submittedName>
        <fullName evidence="2">Uncharacterized protein</fullName>
    </submittedName>
</protein>
<keyword evidence="3" id="KW-1185">Reference proteome</keyword>
<dbReference type="EMBL" id="LXQA010172510">
    <property type="protein sequence ID" value="MCI29434.1"/>
    <property type="molecule type" value="Genomic_DNA"/>
</dbReference>
<evidence type="ECO:0000313" key="2">
    <source>
        <dbReference type="EMBL" id="MCI29434.1"/>
    </source>
</evidence>
<feature type="region of interest" description="Disordered" evidence="1">
    <location>
        <begin position="1"/>
        <end position="67"/>
    </location>
</feature>
<organism evidence="2 3">
    <name type="scientific">Trifolium medium</name>
    <dbReference type="NCBI Taxonomy" id="97028"/>
    <lineage>
        <taxon>Eukaryota</taxon>
        <taxon>Viridiplantae</taxon>
        <taxon>Streptophyta</taxon>
        <taxon>Embryophyta</taxon>
        <taxon>Tracheophyta</taxon>
        <taxon>Spermatophyta</taxon>
        <taxon>Magnoliopsida</taxon>
        <taxon>eudicotyledons</taxon>
        <taxon>Gunneridae</taxon>
        <taxon>Pentapetalae</taxon>
        <taxon>rosids</taxon>
        <taxon>fabids</taxon>
        <taxon>Fabales</taxon>
        <taxon>Fabaceae</taxon>
        <taxon>Papilionoideae</taxon>
        <taxon>50 kb inversion clade</taxon>
        <taxon>NPAAA clade</taxon>
        <taxon>Hologalegina</taxon>
        <taxon>IRL clade</taxon>
        <taxon>Trifolieae</taxon>
        <taxon>Trifolium</taxon>
    </lineage>
</organism>
<evidence type="ECO:0000256" key="1">
    <source>
        <dbReference type="SAM" id="MobiDB-lite"/>
    </source>
</evidence>
<dbReference type="AlphaFoldDB" id="A0A392QZY9"/>
<feature type="non-terminal residue" evidence="2">
    <location>
        <position position="1"/>
    </location>
</feature>
<proteinExistence type="predicted"/>
<sequence>GINMKGSSEAPPPKRVKSAANKNKGSTAASSAINAEAAGGENQNTEPSHVAGVTAPDEVQPSSSQTV</sequence>
<reference evidence="2 3" key="1">
    <citation type="journal article" date="2018" name="Front. Plant Sci.">
        <title>Red Clover (Trifolium pratense) and Zigzag Clover (T. medium) - A Picture of Genomic Similarities and Differences.</title>
        <authorList>
            <person name="Dluhosova J."/>
            <person name="Istvanek J."/>
            <person name="Nedelnik J."/>
            <person name="Repkova J."/>
        </authorList>
    </citation>
    <scope>NUCLEOTIDE SEQUENCE [LARGE SCALE GENOMIC DNA]</scope>
    <source>
        <strain evidence="3">cv. 10/8</strain>
        <tissue evidence="2">Leaf</tissue>
    </source>
</reference>
<dbReference type="Proteomes" id="UP000265520">
    <property type="component" value="Unassembled WGS sequence"/>
</dbReference>
<accession>A0A392QZY9</accession>